<protein>
    <recommendedName>
        <fullName evidence="3">Coiled-coil domain-containing protein 86</fullName>
    </recommendedName>
</protein>
<evidence type="ECO:0000256" key="6">
    <source>
        <dbReference type="ARBA" id="ARBA00022934"/>
    </source>
</evidence>
<evidence type="ECO:0000313" key="11">
    <source>
        <dbReference type="Proteomes" id="UP000078046"/>
    </source>
</evidence>
<keyword evidence="5" id="KW-0597">Phosphoprotein</keyword>
<evidence type="ECO:0000256" key="4">
    <source>
        <dbReference type="ARBA" id="ARBA00022454"/>
    </source>
</evidence>
<dbReference type="AlphaFoldDB" id="A0A177B8Q7"/>
<evidence type="ECO:0000256" key="1">
    <source>
        <dbReference type="ARBA" id="ARBA00004286"/>
    </source>
</evidence>
<dbReference type="GO" id="GO:0005730">
    <property type="term" value="C:nucleolus"/>
    <property type="evidence" value="ECO:0007669"/>
    <property type="project" value="UniProtKB-SubCell"/>
</dbReference>
<evidence type="ECO:0000256" key="7">
    <source>
        <dbReference type="ARBA" id="ARBA00023054"/>
    </source>
</evidence>
<evidence type="ECO:0000256" key="2">
    <source>
        <dbReference type="ARBA" id="ARBA00004604"/>
    </source>
</evidence>
<organism evidence="10 11">
    <name type="scientific">Intoshia linei</name>
    <dbReference type="NCBI Taxonomy" id="1819745"/>
    <lineage>
        <taxon>Eukaryota</taxon>
        <taxon>Metazoa</taxon>
        <taxon>Spiralia</taxon>
        <taxon>Lophotrochozoa</taxon>
        <taxon>Mesozoa</taxon>
        <taxon>Orthonectida</taxon>
        <taxon>Rhopaluridae</taxon>
        <taxon>Intoshia</taxon>
    </lineage>
</organism>
<dbReference type="EMBL" id="LWCA01000127">
    <property type="protein sequence ID" value="OAF70625.1"/>
    <property type="molecule type" value="Genomic_DNA"/>
</dbReference>
<dbReference type="GO" id="GO:0005694">
    <property type="term" value="C:chromosome"/>
    <property type="evidence" value="ECO:0007669"/>
    <property type="project" value="UniProtKB-SubCell"/>
</dbReference>
<keyword evidence="6" id="KW-0164">Citrullination</keyword>
<dbReference type="Proteomes" id="UP000078046">
    <property type="component" value="Unassembled WGS sequence"/>
</dbReference>
<comment type="subcellular location">
    <subcellularLocation>
        <location evidence="1">Chromosome</location>
    </subcellularLocation>
    <subcellularLocation>
        <location evidence="2">Nucleus</location>
        <location evidence="2">Nucleolus</location>
    </subcellularLocation>
</comment>
<reference evidence="10 11" key="1">
    <citation type="submission" date="2016-04" db="EMBL/GenBank/DDBJ databases">
        <title>The genome of Intoshia linei affirms orthonectids as highly simplified spiralians.</title>
        <authorList>
            <person name="Mikhailov K.V."/>
            <person name="Slusarev G.S."/>
            <person name="Nikitin M.A."/>
            <person name="Logacheva M.D."/>
            <person name="Penin A."/>
            <person name="Aleoshin V."/>
            <person name="Panchin Y.V."/>
        </authorList>
    </citation>
    <scope>NUCLEOTIDE SEQUENCE [LARGE SCALE GENOMIC DNA]</scope>
    <source>
        <strain evidence="10">Intl2013</strain>
        <tissue evidence="10">Whole animal</tissue>
    </source>
</reference>
<gene>
    <name evidence="10" type="ORF">A3Q56_01600</name>
</gene>
<comment type="caution">
    <text evidence="10">The sequence shown here is derived from an EMBL/GenBank/DDBJ whole genome shotgun (WGS) entry which is preliminary data.</text>
</comment>
<keyword evidence="4" id="KW-0158">Chromosome</keyword>
<dbReference type="InterPro" id="IPR026570">
    <property type="entry name" value="CCDC86"/>
</dbReference>
<name>A0A177B8Q7_9BILA</name>
<dbReference type="PANTHER" id="PTHR13557">
    <property type="entry name" value="COILED-COIL DOMAIN-CONTAINING PROTEIN 86"/>
    <property type="match status" value="1"/>
</dbReference>
<keyword evidence="7" id="KW-0175">Coiled coil</keyword>
<evidence type="ECO:0000256" key="9">
    <source>
        <dbReference type="ARBA" id="ARBA00093307"/>
    </source>
</evidence>
<accession>A0A177B8Q7</accession>
<evidence type="ECO:0000256" key="3">
    <source>
        <dbReference type="ARBA" id="ARBA00016738"/>
    </source>
</evidence>
<proteinExistence type="predicted"/>
<evidence type="ECO:0000256" key="5">
    <source>
        <dbReference type="ARBA" id="ARBA00022553"/>
    </source>
</evidence>
<evidence type="ECO:0000313" key="10">
    <source>
        <dbReference type="EMBL" id="OAF70625.1"/>
    </source>
</evidence>
<comment type="function">
    <text evidence="9">Required for proper chromosome segregation during mitosis and error-free mitotic progression.</text>
</comment>
<keyword evidence="8" id="KW-0539">Nucleus</keyword>
<sequence length="145" mass="17530">MKKHKENAKMENIPLTTNDGLIIEKITNVSLSPKKKKTKKNEQREYRKIRNWKTISTERFSSIKKGPQMNSSWKYKMKQKEQRINMKTMSDQIKENKKIEMEFKRKKILLKKKLKLEKERNAEITVNVSNPKKLKKLRKKMLRIK</sequence>
<keyword evidence="11" id="KW-1185">Reference proteome</keyword>
<dbReference type="PANTHER" id="PTHR13557:SF1">
    <property type="entry name" value="COILED-COIL DOMAIN-CONTAINING PROTEIN 86"/>
    <property type="match status" value="1"/>
</dbReference>
<evidence type="ECO:0000256" key="8">
    <source>
        <dbReference type="ARBA" id="ARBA00023242"/>
    </source>
</evidence>